<dbReference type="InterPro" id="IPR011014">
    <property type="entry name" value="MscS_channel_TM-2"/>
</dbReference>
<dbReference type="Gene3D" id="3.30.70.100">
    <property type="match status" value="1"/>
</dbReference>
<organism evidence="13 14">
    <name type="scientific">Candidatus Accumulibacter phosphatis</name>
    <dbReference type="NCBI Taxonomy" id="327160"/>
    <lineage>
        <taxon>Bacteria</taxon>
        <taxon>Pseudomonadati</taxon>
        <taxon>Pseudomonadota</taxon>
        <taxon>Betaproteobacteria</taxon>
        <taxon>Candidatus Accumulibacter</taxon>
    </lineage>
</organism>
<dbReference type="PANTHER" id="PTHR30347">
    <property type="entry name" value="POTASSIUM CHANNEL RELATED"/>
    <property type="match status" value="1"/>
</dbReference>
<feature type="domain" description="Mechanosensitive ion channel MscS" evidence="10">
    <location>
        <begin position="718"/>
        <end position="783"/>
    </location>
</feature>
<evidence type="ECO:0000256" key="2">
    <source>
        <dbReference type="ARBA" id="ARBA00008017"/>
    </source>
</evidence>
<dbReference type="SUPFAM" id="SSF50182">
    <property type="entry name" value="Sm-like ribonucleoproteins"/>
    <property type="match status" value="1"/>
</dbReference>
<feature type="transmembrane region" description="Helical" evidence="9">
    <location>
        <begin position="581"/>
        <end position="598"/>
    </location>
</feature>
<dbReference type="RefSeq" id="WP_169065990.1">
    <property type="nucleotide sequence ID" value="NZ_SPMY01000019.1"/>
</dbReference>
<feature type="domain" description="Mechanosensitive ion channel MscS C-terminal" evidence="12">
    <location>
        <begin position="793"/>
        <end position="874"/>
    </location>
</feature>
<keyword evidence="3" id="KW-1003">Cell membrane</keyword>
<feature type="coiled-coil region" evidence="7">
    <location>
        <begin position="57"/>
        <end position="98"/>
    </location>
</feature>
<feature type="coiled-coil region" evidence="7">
    <location>
        <begin position="190"/>
        <end position="217"/>
    </location>
</feature>
<evidence type="ECO:0000259" key="12">
    <source>
        <dbReference type="Pfam" id="PF21082"/>
    </source>
</evidence>
<dbReference type="InterPro" id="IPR010920">
    <property type="entry name" value="LSM_dom_sf"/>
</dbReference>
<proteinExistence type="inferred from homology"/>
<feature type="transmembrane region" description="Helical" evidence="9">
    <location>
        <begin position="272"/>
        <end position="292"/>
    </location>
</feature>
<dbReference type="Pfam" id="PF21082">
    <property type="entry name" value="MS_channel_3rd"/>
    <property type="match status" value="1"/>
</dbReference>
<evidence type="ECO:0000313" key="14">
    <source>
        <dbReference type="Proteomes" id="UP000749010"/>
    </source>
</evidence>
<dbReference type="InterPro" id="IPR023408">
    <property type="entry name" value="MscS_beta-dom_sf"/>
</dbReference>
<keyword evidence="6 9" id="KW-0472">Membrane</keyword>
<evidence type="ECO:0000256" key="6">
    <source>
        <dbReference type="ARBA" id="ARBA00023136"/>
    </source>
</evidence>
<keyword evidence="7" id="KW-0175">Coiled coil</keyword>
<keyword evidence="14" id="KW-1185">Reference proteome</keyword>
<dbReference type="InterPro" id="IPR049278">
    <property type="entry name" value="MS_channel_C"/>
</dbReference>
<evidence type="ECO:0000256" key="5">
    <source>
        <dbReference type="ARBA" id="ARBA00022989"/>
    </source>
</evidence>
<dbReference type="Gene3D" id="2.30.30.60">
    <property type="match status" value="1"/>
</dbReference>
<comment type="caution">
    <text evidence="13">The sequence shown here is derived from an EMBL/GenBank/DDBJ whole genome shotgun (WGS) entry which is preliminary data.</text>
</comment>
<dbReference type="Pfam" id="PF12794">
    <property type="entry name" value="MscS_TM"/>
    <property type="match status" value="1"/>
</dbReference>
<feature type="transmembrane region" description="Helical" evidence="9">
    <location>
        <begin position="404"/>
        <end position="420"/>
    </location>
</feature>
<feature type="domain" description="Mechanosensitive ion channel inner membrane" evidence="11">
    <location>
        <begin position="280"/>
        <end position="614"/>
    </location>
</feature>
<feature type="transmembrane region" description="Helical" evidence="9">
    <location>
        <begin position="313"/>
        <end position="340"/>
    </location>
</feature>
<evidence type="ECO:0000313" key="13">
    <source>
        <dbReference type="EMBL" id="NMQ27531.1"/>
    </source>
</evidence>
<evidence type="ECO:0000256" key="1">
    <source>
        <dbReference type="ARBA" id="ARBA00004651"/>
    </source>
</evidence>
<reference evidence="13 14" key="1">
    <citation type="submission" date="2019-03" db="EMBL/GenBank/DDBJ databases">
        <title>Metabolic reconstructions from genomes of highly enriched 'Candidatus Accumulibacter' and 'Candidatus Competibacter' bioreactor populations.</title>
        <authorList>
            <person name="Annavajhala M.K."/>
            <person name="Welles L."/>
            <person name="Abbas B."/>
            <person name="Sorokin D."/>
            <person name="Park H."/>
            <person name="Van Loosdrecht M."/>
            <person name="Chandran K."/>
        </authorList>
    </citation>
    <scope>NUCLEOTIDE SEQUENCE [LARGE SCALE GENOMIC DNA]</scope>
    <source>
        <strain evidence="13 14">SBR_S</strain>
    </source>
</reference>
<feature type="transmembrane region" description="Helical" evidence="9">
    <location>
        <begin position="634"/>
        <end position="659"/>
    </location>
</feature>
<dbReference type="PANTHER" id="PTHR30347:SF1">
    <property type="entry name" value="MECHANOSENSITIVE CHANNEL MSCK"/>
    <property type="match status" value="1"/>
</dbReference>
<sequence>MNGLLRALGIYAGRFGSALIRYPAIIVLVGMALLVALPVRAEVAAPAALAHAIAAENSRLSAQIAETKTALERARSDLVQQRNSQQQLEQRMQRIERHAQVHALGQIFSQTVIEQLSLLPSVEGFDAARHVRKELLEAASDTSLKAEHALDELADMETAVVLRFGTAQPALPDTLWPQFAAVARPLLRQQQVLLTSLDELQQELAQALQANDAAALALVQRTQAVRTELTRLLFWVPARPSLQTISELAPSWAWMTSAANWRAAVLTLGGQLAWRPFWPTLALVLALTLFLARQRLQAKLVALAPSAGNAERYWIGYTVTALAITLALALPGPLLLWTAADLLRTAPDAQRFALALAAALVVSAKLLLALSAFAGLLDRRGVAGGHFGWDESLLSFSGQALRRFTLMFVPLLFLVALNGLDHAPFANRESLGRMSFTLAMLVFALFLGRLLRRRSPLIQRLYARAPRSWAVRLYALWFGAALAVPLAIAGLSAAGYSVAAAYFFGHILMSLFMVLGAVALYGLIALWVQVERRRLRRRQALEALRLAREAAVEGGEDGSEVAEPPITRLDIAAISEQTRSLLDLFITLLLLGGIWWVWKGGLPALSVIIDHPLWTYHATVDGQSTTLPLTVGNLFLAIVVAVVTAVAVRNVGALLDIVLLQRFEVEADATYAIKVITRYALAAVGMVSAFSILGIAWDDVHWLIAAMGVGLGFGLQEIVANFVSGLIVLAERPIRIGDIVTVGDVTGTVARIRARATAVLDFDGKEVIIPNKAFITGSVVNWTLSNQTTRLLLKVGVAYGSDIALVQRLLLEVVQGNADVLQEPSPSVYFMDFGDSSLDFEVRAFVGSFDKRLRVTHELNFAIDAVLSENGIEIPFPQRDLHLRSGPALVGGQGSVPAQGDAATAPPAGPPSPAASALP</sequence>
<feature type="transmembrane region" description="Helical" evidence="9">
    <location>
        <begin position="679"/>
        <end position="697"/>
    </location>
</feature>
<dbReference type="PROSITE" id="PS01246">
    <property type="entry name" value="UPF0003"/>
    <property type="match status" value="1"/>
</dbReference>
<feature type="transmembrane region" description="Helical" evidence="9">
    <location>
        <begin position="473"/>
        <end position="496"/>
    </location>
</feature>
<dbReference type="SUPFAM" id="SSF82861">
    <property type="entry name" value="Mechanosensitive channel protein MscS (YggB), transmembrane region"/>
    <property type="match status" value="1"/>
</dbReference>
<dbReference type="InterPro" id="IPR006686">
    <property type="entry name" value="MscS_channel_CS"/>
</dbReference>
<feature type="transmembrane region" description="Helical" evidence="9">
    <location>
        <begin position="502"/>
        <end position="528"/>
    </location>
</feature>
<evidence type="ECO:0000256" key="7">
    <source>
        <dbReference type="SAM" id="Coils"/>
    </source>
</evidence>
<name>A0ABX1TVV1_9PROT</name>
<dbReference type="Pfam" id="PF00924">
    <property type="entry name" value="MS_channel_2nd"/>
    <property type="match status" value="1"/>
</dbReference>
<evidence type="ECO:0000256" key="3">
    <source>
        <dbReference type="ARBA" id="ARBA00022475"/>
    </source>
</evidence>
<dbReference type="SUPFAM" id="SSF82689">
    <property type="entry name" value="Mechanosensitive channel protein MscS (YggB), C-terminal domain"/>
    <property type="match status" value="1"/>
</dbReference>
<dbReference type="InterPro" id="IPR025692">
    <property type="entry name" value="MscS_IM_dom1"/>
</dbReference>
<gene>
    <name evidence="13" type="ORF">E4Q23_07050</name>
</gene>
<feature type="region of interest" description="Disordered" evidence="8">
    <location>
        <begin position="890"/>
        <end position="919"/>
    </location>
</feature>
<keyword evidence="4 9" id="KW-0812">Transmembrane</keyword>
<evidence type="ECO:0000259" key="11">
    <source>
        <dbReference type="Pfam" id="PF12794"/>
    </source>
</evidence>
<feature type="compositionally biased region" description="Low complexity" evidence="8">
    <location>
        <begin position="897"/>
        <end position="906"/>
    </location>
</feature>
<dbReference type="EMBL" id="SPMY01000019">
    <property type="protein sequence ID" value="NMQ27531.1"/>
    <property type="molecule type" value="Genomic_DNA"/>
</dbReference>
<evidence type="ECO:0000256" key="4">
    <source>
        <dbReference type="ARBA" id="ARBA00022692"/>
    </source>
</evidence>
<dbReference type="InterPro" id="IPR052702">
    <property type="entry name" value="MscS-like_channel"/>
</dbReference>
<protein>
    <submittedName>
        <fullName evidence="13">Mechanosensitive ion channel</fullName>
    </submittedName>
</protein>
<dbReference type="InterPro" id="IPR011066">
    <property type="entry name" value="MscS_channel_C_sf"/>
</dbReference>
<comment type="subcellular location">
    <subcellularLocation>
        <location evidence="1">Cell membrane</location>
        <topology evidence="1">Multi-pass membrane protein</topology>
    </subcellularLocation>
</comment>
<keyword evidence="5 9" id="KW-1133">Transmembrane helix</keyword>
<feature type="transmembrane region" description="Helical" evidence="9">
    <location>
        <begin position="432"/>
        <end position="452"/>
    </location>
</feature>
<evidence type="ECO:0000256" key="8">
    <source>
        <dbReference type="SAM" id="MobiDB-lite"/>
    </source>
</evidence>
<dbReference type="Proteomes" id="UP000749010">
    <property type="component" value="Unassembled WGS sequence"/>
</dbReference>
<dbReference type="Gene3D" id="1.10.287.1260">
    <property type="match status" value="1"/>
</dbReference>
<comment type="similarity">
    <text evidence="2">Belongs to the MscS (TC 1.A.23) family.</text>
</comment>
<feature type="transmembrane region" description="Helical" evidence="9">
    <location>
        <begin position="703"/>
        <end position="729"/>
    </location>
</feature>
<accession>A0ABX1TVV1</accession>
<feature type="transmembrane region" description="Helical" evidence="9">
    <location>
        <begin position="20"/>
        <end position="39"/>
    </location>
</feature>
<evidence type="ECO:0000259" key="10">
    <source>
        <dbReference type="Pfam" id="PF00924"/>
    </source>
</evidence>
<feature type="transmembrane region" description="Helical" evidence="9">
    <location>
        <begin position="352"/>
        <end position="377"/>
    </location>
</feature>
<dbReference type="InterPro" id="IPR006685">
    <property type="entry name" value="MscS_channel_2nd"/>
</dbReference>
<evidence type="ECO:0000256" key="9">
    <source>
        <dbReference type="SAM" id="Phobius"/>
    </source>
</evidence>